<dbReference type="OrthoDB" id="5526158at2"/>
<evidence type="ECO:0000313" key="2">
    <source>
        <dbReference type="Proteomes" id="UP000236731"/>
    </source>
</evidence>
<evidence type="ECO:0000313" key="1">
    <source>
        <dbReference type="EMBL" id="SEF53174.1"/>
    </source>
</evidence>
<proteinExistence type="predicted"/>
<dbReference type="RefSeq" id="WP_146060565.1">
    <property type="nucleotide sequence ID" value="NZ_CP049246.1"/>
</dbReference>
<dbReference type="PROSITE" id="PS51257">
    <property type="entry name" value="PROKAR_LIPOPROTEIN"/>
    <property type="match status" value="1"/>
</dbReference>
<reference evidence="2" key="1">
    <citation type="submission" date="2016-10" db="EMBL/GenBank/DDBJ databases">
        <authorList>
            <person name="Varghese N."/>
            <person name="Submissions S."/>
        </authorList>
    </citation>
    <scope>NUCLEOTIDE SEQUENCE [LARGE SCALE GENOMIC DNA]</scope>
    <source>
        <strain evidence="2">DSM 22361</strain>
    </source>
</reference>
<gene>
    <name evidence="1" type="ORF">SAMN05421877_101361</name>
</gene>
<dbReference type="EMBL" id="FNUT01000001">
    <property type="protein sequence ID" value="SEF53174.1"/>
    <property type="molecule type" value="Genomic_DNA"/>
</dbReference>
<name>A0A1H5SRY3_9SPHI</name>
<dbReference type="Proteomes" id="UP000236731">
    <property type="component" value="Unassembled WGS sequence"/>
</dbReference>
<protein>
    <recommendedName>
        <fullName evidence="3">Lipoprotein</fullName>
    </recommendedName>
</protein>
<organism evidence="1 2">
    <name type="scientific">Sphingobacterium lactis</name>
    <dbReference type="NCBI Taxonomy" id="797291"/>
    <lineage>
        <taxon>Bacteria</taxon>
        <taxon>Pseudomonadati</taxon>
        <taxon>Bacteroidota</taxon>
        <taxon>Sphingobacteriia</taxon>
        <taxon>Sphingobacteriales</taxon>
        <taxon>Sphingobacteriaceae</taxon>
        <taxon>Sphingobacterium</taxon>
    </lineage>
</organism>
<sequence length="133" mass="15162">MKRLMYVLAAGIFLFTACSEGEMNDLQSQDEHELSLLYKKIIDLSNSETCTDEQEWKFTAIGSKACGGPTGYIPYSLKLDTAEFLDLVKQYTDGQKEYNIKYNIVSDCKMEMPPQTVQCREGKAELVYINMFP</sequence>
<keyword evidence="2" id="KW-1185">Reference proteome</keyword>
<dbReference type="AlphaFoldDB" id="A0A1H5SRY3"/>
<accession>A0A1H5SRY3</accession>
<evidence type="ECO:0008006" key="3">
    <source>
        <dbReference type="Google" id="ProtNLM"/>
    </source>
</evidence>